<evidence type="ECO:0000313" key="1">
    <source>
        <dbReference type="EMBL" id="KAK9753759.1"/>
    </source>
</evidence>
<keyword evidence="2" id="KW-1185">Reference proteome</keyword>
<dbReference type="AlphaFoldDB" id="A0AAW1N4W7"/>
<evidence type="ECO:0000313" key="2">
    <source>
        <dbReference type="Proteomes" id="UP001458880"/>
    </source>
</evidence>
<protein>
    <recommendedName>
        <fullName evidence="3">Transposase</fullName>
    </recommendedName>
</protein>
<proteinExistence type="predicted"/>
<reference evidence="1 2" key="1">
    <citation type="journal article" date="2024" name="BMC Genomics">
        <title>De novo assembly and annotation of Popillia japonica's genome with initial clues to its potential as an invasive pest.</title>
        <authorList>
            <person name="Cucini C."/>
            <person name="Boschi S."/>
            <person name="Funari R."/>
            <person name="Cardaioli E."/>
            <person name="Iannotti N."/>
            <person name="Marturano G."/>
            <person name="Paoli F."/>
            <person name="Bruttini M."/>
            <person name="Carapelli A."/>
            <person name="Frati F."/>
            <person name="Nardi F."/>
        </authorList>
    </citation>
    <scope>NUCLEOTIDE SEQUENCE [LARGE SCALE GENOMIC DNA]</scope>
    <source>
        <strain evidence="1">DMR45628</strain>
    </source>
</reference>
<dbReference type="InterPro" id="IPR052709">
    <property type="entry name" value="Transposase-MT_Hybrid"/>
</dbReference>
<dbReference type="EMBL" id="JASPKY010000010">
    <property type="protein sequence ID" value="KAK9753759.1"/>
    <property type="molecule type" value="Genomic_DNA"/>
</dbReference>
<dbReference type="GO" id="GO:0003676">
    <property type="term" value="F:nucleic acid binding"/>
    <property type="evidence" value="ECO:0007669"/>
    <property type="project" value="InterPro"/>
</dbReference>
<name>A0AAW1N4W7_POPJA</name>
<dbReference type="Proteomes" id="UP001458880">
    <property type="component" value="Unassembled WGS sequence"/>
</dbReference>
<evidence type="ECO:0008006" key="3">
    <source>
        <dbReference type="Google" id="ProtNLM"/>
    </source>
</evidence>
<dbReference type="PANTHER" id="PTHR46060:SF1">
    <property type="entry name" value="MARINER MOS1 TRANSPOSASE-LIKE PROTEIN"/>
    <property type="match status" value="1"/>
</dbReference>
<sequence>MTDRVPCGKYVTAVYYRDFLQNLRRKRHKNRPQLLNDTPLILHVNARPHIGHVVTERLLHVNARPHIGHVVTERLREYGWEVLRHRPYSPDMNPSDFDLFPKLKKPMRGRRFRSLEELSTAVTRAIRQMNKDGILNGRVKLPTRWDSVIEKQGDYFEGM</sequence>
<gene>
    <name evidence="1" type="ORF">QE152_g1741</name>
</gene>
<accession>A0AAW1N4W7</accession>
<dbReference type="InterPro" id="IPR036397">
    <property type="entry name" value="RNaseH_sf"/>
</dbReference>
<dbReference type="Gene3D" id="3.30.420.10">
    <property type="entry name" value="Ribonuclease H-like superfamily/Ribonuclease H"/>
    <property type="match status" value="2"/>
</dbReference>
<organism evidence="1 2">
    <name type="scientific">Popillia japonica</name>
    <name type="common">Japanese beetle</name>
    <dbReference type="NCBI Taxonomy" id="7064"/>
    <lineage>
        <taxon>Eukaryota</taxon>
        <taxon>Metazoa</taxon>
        <taxon>Ecdysozoa</taxon>
        <taxon>Arthropoda</taxon>
        <taxon>Hexapoda</taxon>
        <taxon>Insecta</taxon>
        <taxon>Pterygota</taxon>
        <taxon>Neoptera</taxon>
        <taxon>Endopterygota</taxon>
        <taxon>Coleoptera</taxon>
        <taxon>Polyphaga</taxon>
        <taxon>Scarabaeiformia</taxon>
        <taxon>Scarabaeidae</taxon>
        <taxon>Rutelinae</taxon>
        <taxon>Popillia</taxon>
    </lineage>
</organism>
<dbReference type="PANTHER" id="PTHR46060">
    <property type="entry name" value="MARINER MOS1 TRANSPOSASE-LIKE PROTEIN"/>
    <property type="match status" value="1"/>
</dbReference>
<comment type="caution">
    <text evidence="1">The sequence shown here is derived from an EMBL/GenBank/DDBJ whole genome shotgun (WGS) entry which is preliminary data.</text>
</comment>